<organism evidence="3 4">
    <name type="scientific">Leptospira ilyithenensis</name>
    <dbReference type="NCBI Taxonomy" id="2484901"/>
    <lineage>
        <taxon>Bacteria</taxon>
        <taxon>Pseudomonadati</taxon>
        <taxon>Spirochaetota</taxon>
        <taxon>Spirochaetia</taxon>
        <taxon>Leptospirales</taxon>
        <taxon>Leptospiraceae</taxon>
        <taxon>Leptospira</taxon>
    </lineage>
</organism>
<gene>
    <name evidence="3" type="ORF">EHS11_13330</name>
</gene>
<sequence>MVNKMTRSFLILCLILLFQTQFLTAEEDPKLEPITITVQKGENLSLISKKYLEDSNRWSELLKYNKIPNPNLIKPGMNLVIPVFLRKPVMGVASFVIGKVEWNGAGGTGPWTPMKLGQELHAKDQIKTSEKGKVDIQIREVGLIRVFHDSLFEVKGKETPNSAVSVALLKGSLDAKVNKSAQKQGDYKLTIVNPSATAGVRGTEFRVELDSKLNSTTSCFEGVVDVNAQGKTVTVTEGMATFVEKGKAPVEPYLIPEAPKLKAE</sequence>
<dbReference type="Gene3D" id="2.60.120.1440">
    <property type="match status" value="1"/>
</dbReference>
<dbReference type="OrthoDB" id="369729at2"/>
<reference evidence="3" key="1">
    <citation type="journal article" date="2019" name="PLoS Negl. Trop. Dis.">
        <title>Revisiting the worldwide diversity of Leptospira species in the environment.</title>
        <authorList>
            <person name="Vincent A.T."/>
            <person name="Schiettekatte O."/>
            <person name="Bourhy P."/>
            <person name="Veyrier F.J."/>
            <person name="Picardeau M."/>
        </authorList>
    </citation>
    <scope>NUCLEOTIDE SEQUENCE [LARGE SCALE GENOMIC DNA]</scope>
    <source>
        <strain evidence="3">201400974</strain>
    </source>
</reference>
<keyword evidence="1" id="KW-0732">Signal</keyword>
<dbReference type="Proteomes" id="UP000298264">
    <property type="component" value="Unassembled WGS sequence"/>
</dbReference>
<feature type="domain" description="LysM" evidence="2">
    <location>
        <begin position="34"/>
        <end position="81"/>
    </location>
</feature>
<name>A0A4R9LP34_9LEPT</name>
<feature type="signal peptide" evidence="1">
    <location>
        <begin position="1"/>
        <end position="25"/>
    </location>
</feature>
<dbReference type="InterPro" id="IPR036779">
    <property type="entry name" value="LysM_dom_sf"/>
</dbReference>
<accession>A0A4R9LP34</accession>
<dbReference type="Gene3D" id="3.10.350.10">
    <property type="entry name" value="LysM domain"/>
    <property type="match status" value="1"/>
</dbReference>
<feature type="chain" id="PRO_5020514765" evidence="1">
    <location>
        <begin position="26"/>
        <end position="264"/>
    </location>
</feature>
<keyword evidence="4" id="KW-1185">Reference proteome</keyword>
<dbReference type="PANTHER" id="PTHR38731">
    <property type="entry name" value="LIPL45-RELATED LIPOPROTEIN-RELATED"/>
    <property type="match status" value="1"/>
</dbReference>
<dbReference type="Pfam" id="PF04773">
    <property type="entry name" value="FecR"/>
    <property type="match status" value="1"/>
</dbReference>
<evidence type="ECO:0000313" key="3">
    <source>
        <dbReference type="EMBL" id="TGN07921.1"/>
    </source>
</evidence>
<dbReference type="SUPFAM" id="SSF54106">
    <property type="entry name" value="LysM domain"/>
    <property type="match status" value="1"/>
</dbReference>
<protein>
    <submittedName>
        <fullName evidence="3">LysM peptidoglycan-binding domain-containing protein</fullName>
    </submittedName>
</protein>
<dbReference type="EMBL" id="RQHV01000061">
    <property type="protein sequence ID" value="TGN07921.1"/>
    <property type="molecule type" value="Genomic_DNA"/>
</dbReference>
<proteinExistence type="predicted"/>
<evidence type="ECO:0000313" key="4">
    <source>
        <dbReference type="Proteomes" id="UP000298264"/>
    </source>
</evidence>
<dbReference type="Pfam" id="PF01476">
    <property type="entry name" value="LysM"/>
    <property type="match status" value="1"/>
</dbReference>
<evidence type="ECO:0000256" key="1">
    <source>
        <dbReference type="SAM" id="SignalP"/>
    </source>
</evidence>
<dbReference type="PROSITE" id="PS51782">
    <property type="entry name" value="LYSM"/>
    <property type="match status" value="1"/>
</dbReference>
<dbReference type="AlphaFoldDB" id="A0A4R9LP34"/>
<dbReference type="InterPro" id="IPR018392">
    <property type="entry name" value="LysM"/>
</dbReference>
<dbReference type="InterPro" id="IPR006860">
    <property type="entry name" value="FecR"/>
</dbReference>
<evidence type="ECO:0000259" key="2">
    <source>
        <dbReference type="PROSITE" id="PS51782"/>
    </source>
</evidence>
<dbReference type="SMART" id="SM00257">
    <property type="entry name" value="LysM"/>
    <property type="match status" value="1"/>
</dbReference>
<dbReference type="CDD" id="cd00118">
    <property type="entry name" value="LysM"/>
    <property type="match status" value="1"/>
</dbReference>
<comment type="caution">
    <text evidence="3">The sequence shown here is derived from an EMBL/GenBank/DDBJ whole genome shotgun (WGS) entry which is preliminary data.</text>
</comment>